<organism evidence="4 5">
    <name type="scientific">Tindallia californiensis</name>
    <dbReference type="NCBI Taxonomy" id="159292"/>
    <lineage>
        <taxon>Bacteria</taxon>
        <taxon>Bacillati</taxon>
        <taxon>Bacillota</taxon>
        <taxon>Clostridia</taxon>
        <taxon>Peptostreptococcales</taxon>
        <taxon>Tindalliaceae</taxon>
        <taxon>Tindallia</taxon>
    </lineage>
</organism>
<gene>
    <name evidence="4" type="ORF">SAMN05192546_11045</name>
</gene>
<feature type="compositionally biased region" description="Basic and acidic residues" evidence="1">
    <location>
        <begin position="28"/>
        <end position="46"/>
    </location>
</feature>
<proteinExistence type="predicted"/>
<dbReference type="Pfam" id="PF13240">
    <property type="entry name" value="Zn_Ribbon_1"/>
    <property type="match status" value="1"/>
</dbReference>
<feature type="transmembrane region" description="Helical" evidence="2">
    <location>
        <begin position="59"/>
        <end position="78"/>
    </location>
</feature>
<evidence type="ECO:0000256" key="2">
    <source>
        <dbReference type="SAM" id="Phobius"/>
    </source>
</evidence>
<dbReference type="EMBL" id="FNPV01000010">
    <property type="protein sequence ID" value="SDZ15438.1"/>
    <property type="molecule type" value="Genomic_DNA"/>
</dbReference>
<feature type="domain" description="Zinc-ribbon" evidence="3">
    <location>
        <begin position="2"/>
        <end position="23"/>
    </location>
</feature>
<dbReference type="Proteomes" id="UP000199230">
    <property type="component" value="Unassembled WGS sequence"/>
</dbReference>
<evidence type="ECO:0000313" key="4">
    <source>
        <dbReference type="EMBL" id="SDZ15438.1"/>
    </source>
</evidence>
<feature type="compositionally biased region" description="Basic and acidic residues" evidence="1">
    <location>
        <begin position="126"/>
        <end position="151"/>
    </location>
</feature>
<evidence type="ECO:0000313" key="5">
    <source>
        <dbReference type="Proteomes" id="UP000199230"/>
    </source>
</evidence>
<protein>
    <submittedName>
        <fullName evidence="4">Zinc-ribbon domain-containing protein</fullName>
    </submittedName>
</protein>
<feature type="compositionally biased region" description="Acidic residues" evidence="1">
    <location>
        <begin position="111"/>
        <end position="125"/>
    </location>
</feature>
<feature type="region of interest" description="Disordered" evidence="1">
    <location>
        <begin position="25"/>
        <end position="56"/>
    </location>
</feature>
<name>A0A1H3QR11_9FIRM</name>
<evidence type="ECO:0000256" key="1">
    <source>
        <dbReference type="SAM" id="MobiDB-lite"/>
    </source>
</evidence>
<dbReference type="STRING" id="159292.SAMN05192546_11045"/>
<sequence length="341" mass="39595">MFCSQCGKKIEEDSRFCEFCGSSVQAKTGDRSMEAEIASKEKRKPEASSSEDTGPNRKIIPILLSVVIVAVTVGFLFLGNNDEGEELKESLAEEQTVMAEEGLEASNQEKAEEDEGIETEEDEDQKIEKEKDEDQKIEKDEDQKIEEKSETEIEEQVEPTKLSLSYDEHRALNVFFSNFAEVFLLPFEAGEIRDSELLRFGFFHNYVNNTSRMNYREFEAYLREDHLFESIDKYFGIDMTERNPDRGQIPMEYRDGYYFFPAADGETPPFAQLVEIYDLHDGTYQAIFDIYEALSFDVFSYEPKSHWSEEVKTNTRVARRMESQITIKGERFILLSYEEKE</sequence>
<keyword evidence="2" id="KW-0472">Membrane</keyword>
<reference evidence="4 5" key="1">
    <citation type="submission" date="2016-10" db="EMBL/GenBank/DDBJ databases">
        <authorList>
            <person name="de Groot N.N."/>
        </authorList>
    </citation>
    <scope>NUCLEOTIDE SEQUENCE [LARGE SCALE GENOMIC DNA]</scope>
    <source>
        <strain evidence="4 5">APO</strain>
    </source>
</reference>
<keyword evidence="2" id="KW-1133">Transmembrane helix</keyword>
<feature type="region of interest" description="Disordered" evidence="1">
    <location>
        <begin position="100"/>
        <end position="160"/>
    </location>
</feature>
<dbReference type="AlphaFoldDB" id="A0A1H3QR11"/>
<dbReference type="InterPro" id="IPR026870">
    <property type="entry name" value="Zinc_ribbon_dom"/>
</dbReference>
<keyword evidence="5" id="KW-1185">Reference proteome</keyword>
<evidence type="ECO:0000259" key="3">
    <source>
        <dbReference type="Pfam" id="PF13240"/>
    </source>
</evidence>
<accession>A0A1H3QR11</accession>
<dbReference type="RefSeq" id="WP_176968413.1">
    <property type="nucleotide sequence ID" value="NZ_FNPV01000010.1"/>
</dbReference>
<keyword evidence="2" id="KW-0812">Transmembrane</keyword>